<protein>
    <submittedName>
        <fullName evidence="1">Uncharacterized protein</fullName>
    </submittedName>
</protein>
<proteinExistence type="predicted"/>
<dbReference type="Proteomes" id="UP000017944">
    <property type="component" value="Unassembled WGS sequence"/>
</dbReference>
<evidence type="ECO:0000313" key="1">
    <source>
        <dbReference type="EMBL" id="ESU78438.1"/>
    </source>
</evidence>
<sequence>MMKGQHITVATVFFLLFYALNHSRYAAFCKMTAIFYCVA</sequence>
<gene>
    <name evidence="1" type="ORF">WRSd3_02853</name>
</gene>
<dbReference type="AlphaFoldDB" id="A0A090NWV8"/>
<dbReference type="PATRIC" id="fig|1401327.3.peg.2655"/>
<organism evidence="1 2">
    <name type="scientific">Shigella dysenteriae WRSd3</name>
    <dbReference type="NCBI Taxonomy" id="1401327"/>
    <lineage>
        <taxon>Bacteria</taxon>
        <taxon>Pseudomonadati</taxon>
        <taxon>Pseudomonadota</taxon>
        <taxon>Gammaproteobacteria</taxon>
        <taxon>Enterobacterales</taxon>
        <taxon>Enterobacteriaceae</taxon>
        <taxon>Shigella</taxon>
    </lineage>
</organism>
<reference evidence="1 2" key="1">
    <citation type="submission" date="2013-10" db="EMBL/GenBank/DDBJ databases">
        <title>Draft genomes and the virulence plasmids of Sd1617 vaccine constructs: WRSd3 and WRSd5.</title>
        <authorList>
            <person name="Aksomboon Vongsawan A."/>
            <person name="Venkatesan M.M."/>
            <person name="Vaisvil B."/>
            <person name="Emel G."/>
            <person name="Kepatral V."/>
            <person name="Sethabutr O."/>
            <person name="Serichantalergs O."/>
            <person name="Mason C."/>
        </authorList>
    </citation>
    <scope>NUCLEOTIDE SEQUENCE [LARGE SCALE GENOMIC DNA]</scope>
    <source>
        <strain evidence="1 2">WRSd3</strain>
    </source>
</reference>
<dbReference type="EMBL" id="AXUT01000244">
    <property type="protein sequence ID" value="ESU78438.1"/>
    <property type="molecule type" value="Genomic_DNA"/>
</dbReference>
<comment type="caution">
    <text evidence="1">The sequence shown here is derived from an EMBL/GenBank/DDBJ whole genome shotgun (WGS) entry which is preliminary data.</text>
</comment>
<name>A0A090NWV8_SHIDY</name>
<accession>A0A090NWV8</accession>
<evidence type="ECO:0000313" key="2">
    <source>
        <dbReference type="Proteomes" id="UP000017944"/>
    </source>
</evidence>